<dbReference type="OrthoDB" id="8809825at2"/>
<dbReference type="EMBL" id="FPKH01000001">
    <property type="protein sequence ID" value="SFX32291.1"/>
    <property type="molecule type" value="Genomic_DNA"/>
</dbReference>
<proteinExistence type="predicted"/>
<dbReference type="RefSeq" id="WP_034755737.1">
    <property type="nucleotide sequence ID" value="NZ_FPKH01000001.1"/>
</dbReference>
<gene>
    <name evidence="3" type="ORF">FHI69_02175</name>
    <name evidence="2" type="ORF">SAMN03097694_1628</name>
</gene>
<sequence>MNIDKFKQQHLAILAAIDDLRQLARGGVAAQAQAIAEQIIAMSGLIKLHLAVEQRYLYPAAQASGVAKVAQLGRQYENEMHGIAGAYLDFAGRWNTPVRLEAEPDAFRSEANTVLHALFQRMRREDHELYPAVETLA</sequence>
<dbReference type="AlphaFoldDB" id="A0A031GJU9"/>
<feature type="domain" description="Hemerythrin-like" evidence="1">
    <location>
        <begin position="3"/>
        <end position="133"/>
    </location>
</feature>
<dbReference type="InterPro" id="IPR012312">
    <property type="entry name" value="Hemerythrin-like"/>
</dbReference>
<dbReference type="Pfam" id="PF01814">
    <property type="entry name" value="Hemerythrin"/>
    <property type="match status" value="1"/>
</dbReference>
<accession>A0A031GJU9</accession>
<dbReference type="Proteomes" id="UP000182489">
    <property type="component" value="Unassembled WGS sequence"/>
</dbReference>
<dbReference type="Proteomes" id="UP000305681">
    <property type="component" value="Unassembled WGS sequence"/>
</dbReference>
<reference evidence="3 5" key="2">
    <citation type="submission" date="2019-06" db="EMBL/GenBank/DDBJ databases">
        <title>Genome sequence of Janthinobacterium lividum UCD_MED1.</title>
        <authorList>
            <person name="De Leon M.E."/>
            <person name="Jospin G."/>
        </authorList>
    </citation>
    <scope>NUCLEOTIDE SEQUENCE [LARGE SCALE GENOMIC DNA]</scope>
    <source>
        <strain evidence="3 5">UCD_MED1</strain>
    </source>
</reference>
<evidence type="ECO:0000313" key="2">
    <source>
        <dbReference type="EMBL" id="SFX32291.1"/>
    </source>
</evidence>
<dbReference type="eggNOG" id="COG2846">
    <property type="taxonomic scope" value="Bacteria"/>
</dbReference>
<evidence type="ECO:0000259" key="1">
    <source>
        <dbReference type="Pfam" id="PF01814"/>
    </source>
</evidence>
<evidence type="ECO:0000313" key="5">
    <source>
        <dbReference type="Proteomes" id="UP000305681"/>
    </source>
</evidence>
<organism evidence="3 5">
    <name type="scientific">Janthinobacterium lividum</name>
    <dbReference type="NCBI Taxonomy" id="29581"/>
    <lineage>
        <taxon>Bacteria</taxon>
        <taxon>Pseudomonadati</taxon>
        <taxon>Pseudomonadota</taxon>
        <taxon>Betaproteobacteria</taxon>
        <taxon>Burkholderiales</taxon>
        <taxon>Oxalobacteraceae</taxon>
        <taxon>Janthinobacterium</taxon>
    </lineage>
</organism>
<reference evidence="2 4" key="1">
    <citation type="submission" date="2016-11" db="EMBL/GenBank/DDBJ databases">
        <authorList>
            <person name="Varghese N."/>
            <person name="Submissions S."/>
        </authorList>
    </citation>
    <scope>NUCLEOTIDE SEQUENCE [LARGE SCALE GENOMIC DNA]</scope>
    <source>
        <strain evidence="2 4">NFR18</strain>
    </source>
</reference>
<dbReference type="Gene3D" id="1.20.120.520">
    <property type="entry name" value="nmb1532 protein domain like"/>
    <property type="match status" value="1"/>
</dbReference>
<evidence type="ECO:0000313" key="4">
    <source>
        <dbReference type="Proteomes" id="UP000182489"/>
    </source>
</evidence>
<protein>
    <submittedName>
        <fullName evidence="2">Hemerythrin HHE cation binding domain-containing protein</fullName>
    </submittedName>
    <submittedName>
        <fullName evidence="3">Hemerythrin domain-containing protein</fullName>
    </submittedName>
</protein>
<evidence type="ECO:0000313" key="3">
    <source>
        <dbReference type="EMBL" id="TNC78128.1"/>
    </source>
</evidence>
<dbReference type="EMBL" id="VDGE01000001">
    <property type="protein sequence ID" value="TNC78128.1"/>
    <property type="molecule type" value="Genomic_DNA"/>
</dbReference>
<name>A0A031GJU9_9BURK</name>
<comment type="caution">
    <text evidence="3">The sequence shown here is derived from an EMBL/GenBank/DDBJ whole genome shotgun (WGS) entry which is preliminary data.</text>
</comment>